<dbReference type="SMART" id="SM00552">
    <property type="entry name" value="ADEAMc"/>
    <property type="match status" value="1"/>
</dbReference>
<evidence type="ECO:0000313" key="3">
    <source>
        <dbReference type="Proteomes" id="UP001142055"/>
    </source>
</evidence>
<keyword evidence="3" id="KW-1185">Reference proteome</keyword>
<dbReference type="PANTHER" id="PTHR10910">
    <property type="entry name" value="EUKARYOTE SPECIFIC DSRNA BINDING PROTEIN"/>
    <property type="match status" value="1"/>
</dbReference>
<protein>
    <recommendedName>
        <fullName evidence="1">A to I editase domain-containing protein</fullName>
    </recommendedName>
</protein>
<dbReference type="EMBL" id="JAPWDV010000004">
    <property type="protein sequence ID" value="KAJ6215824.1"/>
    <property type="molecule type" value="Genomic_DNA"/>
</dbReference>
<accession>A0A9Q0LYV9</accession>
<name>A0A9Q0LYV9_BLOTA</name>
<reference evidence="2" key="1">
    <citation type="submission" date="2022-12" db="EMBL/GenBank/DDBJ databases">
        <title>Genome assemblies of Blomia tropicalis.</title>
        <authorList>
            <person name="Cui Y."/>
        </authorList>
    </citation>
    <scope>NUCLEOTIDE SEQUENCE</scope>
    <source>
        <tissue evidence="2">Adult mites</tissue>
    </source>
</reference>
<dbReference type="PROSITE" id="PS50141">
    <property type="entry name" value="A_DEAMIN_EDITASE"/>
    <property type="match status" value="1"/>
</dbReference>
<evidence type="ECO:0000259" key="1">
    <source>
        <dbReference type="PROSITE" id="PS50141"/>
    </source>
</evidence>
<organism evidence="2 3">
    <name type="scientific">Blomia tropicalis</name>
    <name type="common">Mite</name>
    <dbReference type="NCBI Taxonomy" id="40697"/>
    <lineage>
        <taxon>Eukaryota</taxon>
        <taxon>Metazoa</taxon>
        <taxon>Ecdysozoa</taxon>
        <taxon>Arthropoda</taxon>
        <taxon>Chelicerata</taxon>
        <taxon>Arachnida</taxon>
        <taxon>Acari</taxon>
        <taxon>Acariformes</taxon>
        <taxon>Sarcoptiformes</taxon>
        <taxon>Astigmata</taxon>
        <taxon>Glycyphagoidea</taxon>
        <taxon>Echimyopodidae</taxon>
        <taxon>Blomia</taxon>
    </lineage>
</organism>
<dbReference type="GO" id="GO:0006382">
    <property type="term" value="P:adenosine to inosine editing"/>
    <property type="evidence" value="ECO:0007669"/>
    <property type="project" value="TreeGrafter"/>
</dbReference>
<dbReference type="GO" id="GO:0003726">
    <property type="term" value="F:double-stranded RNA adenosine deaminase activity"/>
    <property type="evidence" value="ECO:0007669"/>
    <property type="project" value="TreeGrafter"/>
</dbReference>
<comment type="caution">
    <text evidence="2">The sequence shown here is derived from an EMBL/GenBank/DDBJ whole genome shotgun (WGS) entry which is preliminary data.</text>
</comment>
<gene>
    <name evidence="2" type="ORF">RDWZM_010324</name>
</gene>
<dbReference type="AlphaFoldDB" id="A0A9Q0LYV9"/>
<dbReference type="GO" id="GO:0006396">
    <property type="term" value="P:RNA processing"/>
    <property type="evidence" value="ECO:0007669"/>
    <property type="project" value="InterPro"/>
</dbReference>
<dbReference type="InterPro" id="IPR002466">
    <property type="entry name" value="A_deamin"/>
</dbReference>
<dbReference type="GO" id="GO:0005737">
    <property type="term" value="C:cytoplasm"/>
    <property type="evidence" value="ECO:0007669"/>
    <property type="project" value="TreeGrafter"/>
</dbReference>
<dbReference type="GO" id="GO:0003725">
    <property type="term" value="F:double-stranded RNA binding"/>
    <property type="evidence" value="ECO:0007669"/>
    <property type="project" value="TreeGrafter"/>
</dbReference>
<proteinExistence type="predicted"/>
<dbReference type="Proteomes" id="UP001142055">
    <property type="component" value="Chromosome 4"/>
</dbReference>
<evidence type="ECO:0000313" key="2">
    <source>
        <dbReference type="EMBL" id="KAJ6215824.1"/>
    </source>
</evidence>
<sequence>MSTNSDEQQPTEINNTTIELLEQILSKHFSSVKIYEPSKFKQLWNQMKSKHSLLKMEHNAINLPKGITNNKITLLLGSQLKFQGGHPTKCESMEMAFEELFLFLRKLAHLISYFIANYQPNSTSKKKFVEQLIEKFYHSIKLEQENCQNNWRITLFDTIYFVQSQKQLVCEKFVEFLSKISKFKTSNQEVKPKIEIVPKQQQQQQTLNNKTIKQIYEAVNQKWKSLGSKPFRVLASFVLTSNDSTNPEVLAIATGSKCVPAERLVLDGSVVHDSHAEIIARRALKLVLYDHLKHLTKSIGPIRNEKELILERVPNKSNRYRLKSGYKLHLMITMNPCGGDGALQVKLEAYSGYPDTMSVETFPTWNQMQNGKQVASFMTCSDKILMWNVCGVQGSILAKFIEPIYIDNVIINSKQTSIETVKKLLYGRLNQQKMNDKLKQFRSFGYKFKCNTIHYYKPENHDQIFNSSLDKKSPKAYNWYKIIGKVGMIETINSQTGTLHGNEQHHSQLSKRSFLAQYLSLPKPLLNSTNNEPNPMNGLFWSRMKQTYRGIKEQSIQYQLVKKEFIDTVKESELGQWIQVDVSIDLFVADLPSLE</sequence>
<dbReference type="GO" id="GO:0008251">
    <property type="term" value="F:tRNA-specific adenosine deaminase activity"/>
    <property type="evidence" value="ECO:0007669"/>
    <property type="project" value="TreeGrafter"/>
</dbReference>
<dbReference type="PANTHER" id="PTHR10910:SF62">
    <property type="entry name" value="AT07585P-RELATED"/>
    <property type="match status" value="1"/>
</dbReference>
<dbReference type="GO" id="GO:0005730">
    <property type="term" value="C:nucleolus"/>
    <property type="evidence" value="ECO:0007669"/>
    <property type="project" value="TreeGrafter"/>
</dbReference>
<feature type="domain" description="A to I editase" evidence="1">
    <location>
        <begin position="251"/>
        <end position="587"/>
    </location>
</feature>
<dbReference type="Pfam" id="PF02137">
    <property type="entry name" value="A_deamin"/>
    <property type="match status" value="2"/>
</dbReference>